<feature type="domain" description="DUF4124" evidence="2">
    <location>
        <begin position="15"/>
        <end position="62"/>
    </location>
</feature>
<dbReference type="AlphaFoldDB" id="A0A3B1BIN7"/>
<feature type="compositionally biased region" description="Low complexity" evidence="1">
    <location>
        <begin position="58"/>
        <end position="72"/>
    </location>
</feature>
<accession>A0A3B1BIN7</accession>
<evidence type="ECO:0000313" key="3">
    <source>
        <dbReference type="EMBL" id="VAX11288.1"/>
    </source>
</evidence>
<sequence>MPRTALTLASLLLSFFILSSSQATSTYKWVNSAGNVVYSQHPPAESIKYEKIQTIAPSRSSSKSSSSGSSVSARESIMKDKAAREENEVVRQEMSKNEAERVENCKKARERLRFYQVQRRWKDKDGNIQSLEDDERMVKLDESKQDVRDFCN</sequence>
<feature type="compositionally biased region" description="Basic and acidic residues" evidence="1">
    <location>
        <begin position="76"/>
        <end position="103"/>
    </location>
</feature>
<organism evidence="3">
    <name type="scientific">hydrothermal vent metagenome</name>
    <dbReference type="NCBI Taxonomy" id="652676"/>
    <lineage>
        <taxon>unclassified sequences</taxon>
        <taxon>metagenomes</taxon>
        <taxon>ecological metagenomes</taxon>
    </lineage>
</organism>
<dbReference type="InterPro" id="IPR025392">
    <property type="entry name" value="DUF4124"/>
</dbReference>
<protein>
    <recommendedName>
        <fullName evidence="2">DUF4124 domain-containing protein</fullName>
    </recommendedName>
</protein>
<gene>
    <name evidence="3" type="ORF">MNBD_GAMMA25-1725</name>
</gene>
<dbReference type="Pfam" id="PF13511">
    <property type="entry name" value="DUF4124"/>
    <property type="match status" value="1"/>
</dbReference>
<feature type="region of interest" description="Disordered" evidence="1">
    <location>
        <begin position="55"/>
        <end position="103"/>
    </location>
</feature>
<dbReference type="EMBL" id="UOFY01000066">
    <property type="protein sequence ID" value="VAX11288.1"/>
    <property type="molecule type" value="Genomic_DNA"/>
</dbReference>
<reference evidence="3" key="1">
    <citation type="submission" date="2018-06" db="EMBL/GenBank/DDBJ databases">
        <authorList>
            <person name="Zhirakovskaya E."/>
        </authorList>
    </citation>
    <scope>NUCLEOTIDE SEQUENCE</scope>
</reference>
<proteinExistence type="predicted"/>
<name>A0A3B1BIN7_9ZZZZ</name>
<evidence type="ECO:0000259" key="2">
    <source>
        <dbReference type="Pfam" id="PF13511"/>
    </source>
</evidence>
<evidence type="ECO:0000256" key="1">
    <source>
        <dbReference type="SAM" id="MobiDB-lite"/>
    </source>
</evidence>